<dbReference type="InterPro" id="IPR037151">
    <property type="entry name" value="AlkB-like_sf"/>
</dbReference>
<dbReference type="Gene3D" id="2.60.120.590">
    <property type="entry name" value="Alpha-ketoglutarate-dependent dioxygenase AlkB-like"/>
    <property type="match status" value="1"/>
</dbReference>
<comment type="cofactor">
    <cofactor evidence="9">
        <name>Fe(2+)</name>
        <dbReference type="ChEBI" id="CHEBI:29033"/>
    </cofactor>
    <text evidence="9">Binds 1 Fe(2+) ion per subunit.</text>
</comment>
<evidence type="ECO:0000256" key="6">
    <source>
        <dbReference type="ARBA" id="ARBA00023004"/>
    </source>
</evidence>
<dbReference type="InterPro" id="IPR004574">
    <property type="entry name" value="Alkb"/>
</dbReference>
<dbReference type="Proteomes" id="UP000800041">
    <property type="component" value="Unassembled WGS sequence"/>
</dbReference>
<dbReference type="GO" id="GO:0046872">
    <property type="term" value="F:metal ion binding"/>
    <property type="evidence" value="ECO:0007669"/>
    <property type="project" value="UniProtKB-KW"/>
</dbReference>
<feature type="binding site" evidence="9">
    <location>
        <position position="297"/>
    </location>
    <ligand>
        <name>Fe cation</name>
        <dbReference type="ChEBI" id="CHEBI:24875"/>
        <note>catalytic</note>
    </ligand>
</feature>
<dbReference type="EMBL" id="ML977224">
    <property type="protein sequence ID" value="KAF1980736.1"/>
    <property type="molecule type" value="Genomic_DNA"/>
</dbReference>
<evidence type="ECO:0000259" key="10">
    <source>
        <dbReference type="PROSITE" id="PS51471"/>
    </source>
</evidence>
<dbReference type="SUPFAM" id="SSF51197">
    <property type="entry name" value="Clavaminate synthase-like"/>
    <property type="match status" value="1"/>
</dbReference>
<dbReference type="Pfam" id="PF13532">
    <property type="entry name" value="2OG-FeII_Oxy_2"/>
    <property type="match status" value="1"/>
</dbReference>
<dbReference type="GO" id="GO:0005634">
    <property type="term" value="C:nucleus"/>
    <property type="evidence" value="ECO:0007669"/>
    <property type="project" value="TreeGrafter"/>
</dbReference>
<reference evidence="11" key="1">
    <citation type="journal article" date="2020" name="Stud. Mycol.">
        <title>101 Dothideomycetes genomes: a test case for predicting lifestyles and emergence of pathogens.</title>
        <authorList>
            <person name="Haridas S."/>
            <person name="Albert R."/>
            <person name="Binder M."/>
            <person name="Bloem J."/>
            <person name="Labutti K."/>
            <person name="Salamov A."/>
            <person name="Andreopoulos B."/>
            <person name="Baker S."/>
            <person name="Barry K."/>
            <person name="Bills G."/>
            <person name="Bluhm B."/>
            <person name="Cannon C."/>
            <person name="Castanera R."/>
            <person name="Culley D."/>
            <person name="Daum C."/>
            <person name="Ezra D."/>
            <person name="Gonzalez J."/>
            <person name="Henrissat B."/>
            <person name="Kuo A."/>
            <person name="Liang C."/>
            <person name="Lipzen A."/>
            <person name="Lutzoni F."/>
            <person name="Magnuson J."/>
            <person name="Mondo S."/>
            <person name="Nolan M."/>
            <person name="Ohm R."/>
            <person name="Pangilinan J."/>
            <person name="Park H.-J."/>
            <person name="Ramirez L."/>
            <person name="Alfaro M."/>
            <person name="Sun H."/>
            <person name="Tritt A."/>
            <person name="Yoshinaga Y."/>
            <person name="Zwiers L.-H."/>
            <person name="Turgeon B."/>
            <person name="Goodwin S."/>
            <person name="Spatafora J."/>
            <person name="Crous P."/>
            <person name="Grigoriev I."/>
        </authorList>
    </citation>
    <scope>NUCLEOTIDE SEQUENCE</scope>
    <source>
        <strain evidence="11">CBS 113979</strain>
    </source>
</reference>
<evidence type="ECO:0000256" key="3">
    <source>
        <dbReference type="ARBA" id="ARBA00022723"/>
    </source>
</evidence>
<dbReference type="PANTHER" id="PTHR16557:SF2">
    <property type="entry name" value="NUCLEIC ACID DIOXYGENASE ALKBH1"/>
    <property type="match status" value="1"/>
</dbReference>
<sequence>MPVSDHLDPYAKPPEEMRIVYKKYQKMKLHDLDSDQSIIDLQKGLLDHQLSQVKSVRTLDKNSVSMVWQGFLHLSTTTIEPTTNLNVYGLAHLPGLEILPSLIPPDVQVELLSRLVHRDLPNPNHKTNLHLHYDMIYPSKGTSYFKLPQETTFQPKDPSIHKPLSLSTVLTKKLRWVTLGGQYDWTAKRYPDAPPPAFPPDIASLTSGLFNTKAEAAILNFYSPGDTLSLHRDVSEDCENGLVSISLGCDGIFIIGLDDASSVASSEQQQQQMRYAVLRLRSGDAVYMNGASRFAWHGVPQIVAGTCPDYLKDWPASSYGSDGDEYGPTFEEWRGWMAGKRLNLNIRQMKDP</sequence>
<evidence type="ECO:0000256" key="1">
    <source>
        <dbReference type="ARBA" id="ARBA00007879"/>
    </source>
</evidence>
<gene>
    <name evidence="11" type="ORF">K402DRAFT_387620</name>
</gene>
<feature type="binding site" evidence="9">
    <location>
        <position position="233"/>
    </location>
    <ligand>
        <name>Fe cation</name>
        <dbReference type="ChEBI" id="CHEBI:24875"/>
        <note>catalytic</note>
    </ligand>
</feature>
<evidence type="ECO:0000256" key="9">
    <source>
        <dbReference type="PIRSR" id="PIRSR604574-2"/>
    </source>
</evidence>
<keyword evidence="3 9" id="KW-0479">Metal-binding</keyword>
<dbReference type="AlphaFoldDB" id="A0A6G1GIH5"/>
<evidence type="ECO:0000256" key="7">
    <source>
        <dbReference type="ARBA" id="ARBA00023026"/>
    </source>
</evidence>
<dbReference type="PANTHER" id="PTHR16557">
    <property type="entry name" value="ALKYLATED DNA REPAIR PROTEIN ALKB-RELATED"/>
    <property type="match status" value="1"/>
</dbReference>
<evidence type="ECO:0000256" key="4">
    <source>
        <dbReference type="ARBA" id="ARBA00022964"/>
    </source>
</evidence>
<comment type="similarity">
    <text evidence="1">Belongs to the alkB family.</text>
</comment>
<evidence type="ECO:0000313" key="11">
    <source>
        <dbReference type="EMBL" id="KAF1980736.1"/>
    </source>
</evidence>
<dbReference type="InterPro" id="IPR027450">
    <property type="entry name" value="AlkB-like"/>
</dbReference>
<name>A0A6G1GIH5_9PEZI</name>
<keyword evidence="6 9" id="KW-0408">Iron</keyword>
<dbReference type="EC" id="1.14.11.53" evidence="2"/>
<feature type="domain" description="Fe2OG dioxygenase" evidence="10">
    <location>
        <begin position="213"/>
        <end position="350"/>
    </location>
</feature>
<dbReference type="InterPro" id="IPR005123">
    <property type="entry name" value="Oxoglu/Fe-dep_dioxygenase_dom"/>
</dbReference>
<dbReference type="PROSITE" id="PS51471">
    <property type="entry name" value="FE2OG_OXY"/>
    <property type="match status" value="1"/>
</dbReference>
<dbReference type="GO" id="GO:1990931">
    <property type="term" value="F:mRNA N6-methyladenosine dioxygenase activity"/>
    <property type="evidence" value="ECO:0007669"/>
    <property type="project" value="UniProtKB-EC"/>
</dbReference>
<organism evidence="11 12">
    <name type="scientific">Aulographum hederae CBS 113979</name>
    <dbReference type="NCBI Taxonomy" id="1176131"/>
    <lineage>
        <taxon>Eukaryota</taxon>
        <taxon>Fungi</taxon>
        <taxon>Dikarya</taxon>
        <taxon>Ascomycota</taxon>
        <taxon>Pezizomycotina</taxon>
        <taxon>Dothideomycetes</taxon>
        <taxon>Pleosporomycetidae</taxon>
        <taxon>Aulographales</taxon>
        <taxon>Aulographaceae</taxon>
    </lineage>
</organism>
<keyword evidence="12" id="KW-1185">Reference proteome</keyword>
<evidence type="ECO:0000256" key="5">
    <source>
        <dbReference type="ARBA" id="ARBA00023002"/>
    </source>
</evidence>
<dbReference type="GO" id="GO:0005737">
    <property type="term" value="C:cytoplasm"/>
    <property type="evidence" value="ECO:0007669"/>
    <property type="project" value="TreeGrafter"/>
</dbReference>
<accession>A0A6G1GIH5</accession>
<evidence type="ECO:0000256" key="8">
    <source>
        <dbReference type="ARBA" id="ARBA00047565"/>
    </source>
</evidence>
<keyword evidence="5" id="KW-0560">Oxidoreductase</keyword>
<keyword evidence="4" id="KW-0223">Dioxygenase</keyword>
<dbReference type="OrthoDB" id="6614653at2759"/>
<comment type="catalytic activity">
    <reaction evidence="8">
        <text>an N(6)-methyladenosine in mRNA + 2-oxoglutarate + O2 = an adenosine in mRNA + formaldehyde + succinate + CO2</text>
        <dbReference type="Rhea" id="RHEA:49520"/>
        <dbReference type="Rhea" id="RHEA-COMP:12414"/>
        <dbReference type="Rhea" id="RHEA-COMP:12417"/>
        <dbReference type="ChEBI" id="CHEBI:15379"/>
        <dbReference type="ChEBI" id="CHEBI:16526"/>
        <dbReference type="ChEBI" id="CHEBI:16810"/>
        <dbReference type="ChEBI" id="CHEBI:16842"/>
        <dbReference type="ChEBI" id="CHEBI:30031"/>
        <dbReference type="ChEBI" id="CHEBI:74411"/>
        <dbReference type="ChEBI" id="CHEBI:74449"/>
        <dbReference type="EC" id="1.14.11.53"/>
    </reaction>
    <physiologicalReaction direction="left-to-right" evidence="8">
        <dbReference type="Rhea" id="RHEA:49521"/>
    </physiologicalReaction>
</comment>
<protein>
    <recommendedName>
        <fullName evidence="2">mRNA N(6)-methyladenine demethylase</fullName>
        <ecNumber evidence="2">1.14.11.53</ecNumber>
    </recommendedName>
</protein>
<evidence type="ECO:0000313" key="12">
    <source>
        <dbReference type="Proteomes" id="UP000800041"/>
    </source>
</evidence>
<proteinExistence type="inferred from homology"/>
<evidence type="ECO:0000256" key="2">
    <source>
        <dbReference type="ARBA" id="ARBA00012931"/>
    </source>
</evidence>
<keyword evidence="7" id="KW-0843">Virulence</keyword>
<feature type="binding site" evidence="9">
    <location>
        <position position="231"/>
    </location>
    <ligand>
        <name>Fe cation</name>
        <dbReference type="ChEBI" id="CHEBI:24875"/>
        <note>catalytic</note>
    </ligand>
</feature>
<dbReference type="FunFam" id="2.60.120.590:FF:000014">
    <property type="entry name" value="Oxidoreductase, 2OG-Fe(II) oxygenase family family"/>
    <property type="match status" value="1"/>
</dbReference>